<organism evidence="4 5">
    <name type="scientific">Helobdella robusta</name>
    <name type="common">Californian leech</name>
    <dbReference type="NCBI Taxonomy" id="6412"/>
    <lineage>
        <taxon>Eukaryota</taxon>
        <taxon>Metazoa</taxon>
        <taxon>Spiralia</taxon>
        <taxon>Lophotrochozoa</taxon>
        <taxon>Annelida</taxon>
        <taxon>Clitellata</taxon>
        <taxon>Hirudinea</taxon>
        <taxon>Rhynchobdellida</taxon>
        <taxon>Glossiphoniidae</taxon>
        <taxon>Helobdella</taxon>
    </lineage>
</organism>
<dbReference type="EnsemblMetazoa" id="HelroT172548">
    <property type="protein sequence ID" value="HelroP172548"/>
    <property type="gene ID" value="HelroG172548"/>
</dbReference>
<reference evidence="5" key="1">
    <citation type="submission" date="2012-12" db="EMBL/GenBank/DDBJ databases">
        <authorList>
            <person name="Hellsten U."/>
            <person name="Grimwood J."/>
            <person name="Chapman J.A."/>
            <person name="Shapiro H."/>
            <person name="Aerts A."/>
            <person name="Otillar R.P."/>
            <person name="Terry A.Y."/>
            <person name="Boore J.L."/>
            <person name="Simakov O."/>
            <person name="Marletaz F."/>
            <person name="Cho S.-J."/>
            <person name="Edsinger-Gonzales E."/>
            <person name="Havlak P."/>
            <person name="Kuo D.-H."/>
            <person name="Larsson T."/>
            <person name="Lv J."/>
            <person name="Arendt D."/>
            <person name="Savage R."/>
            <person name="Osoegawa K."/>
            <person name="de Jong P."/>
            <person name="Lindberg D.R."/>
            <person name="Seaver E.C."/>
            <person name="Weisblat D.A."/>
            <person name="Putnam N.H."/>
            <person name="Grigoriev I.V."/>
            <person name="Rokhsar D.S."/>
        </authorList>
    </citation>
    <scope>NUCLEOTIDE SEQUENCE</scope>
</reference>
<name>T1F5H9_HELRO</name>
<keyword evidence="2" id="KW-0472">Membrane</keyword>
<feature type="compositionally biased region" description="Low complexity" evidence="1">
    <location>
        <begin position="262"/>
        <end position="271"/>
    </location>
</feature>
<keyword evidence="5" id="KW-1185">Reference proteome</keyword>
<dbReference type="GeneID" id="20204078"/>
<feature type="transmembrane region" description="Helical" evidence="2">
    <location>
        <begin position="62"/>
        <end position="85"/>
    </location>
</feature>
<dbReference type="KEGG" id="hro:HELRODRAFT_172548"/>
<feature type="transmembrane region" description="Helical" evidence="2">
    <location>
        <begin position="146"/>
        <end position="163"/>
    </location>
</feature>
<evidence type="ECO:0000313" key="4">
    <source>
        <dbReference type="EnsemblMetazoa" id="HelroP172548"/>
    </source>
</evidence>
<accession>T1F5H9</accession>
<keyword evidence="2" id="KW-0812">Transmembrane</keyword>
<dbReference type="CTD" id="20204078"/>
<feature type="compositionally biased region" description="Low complexity" evidence="1">
    <location>
        <begin position="354"/>
        <end position="370"/>
    </location>
</feature>
<dbReference type="Proteomes" id="UP000015101">
    <property type="component" value="Unassembled WGS sequence"/>
</dbReference>
<feature type="compositionally biased region" description="Polar residues" evidence="1">
    <location>
        <begin position="371"/>
        <end position="392"/>
    </location>
</feature>
<dbReference type="AlphaFoldDB" id="T1F5H9"/>
<dbReference type="HOGENOM" id="CLU_501814_0_0_1"/>
<gene>
    <name evidence="4" type="primary">20204078</name>
    <name evidence="3" type="ORF">HELRODRAFT_172548</name>
</gene>
<evidence type="ECO:0000313" key="3">
    <source>
        <dbReference type="EMBL" id="ESO04200.1"/>
    </source>
</evidence>
<evidence type="ECO:0000256" key="2">
    <source>
        <dbReference type="SAM" id="Phobius"/>
    </source>
</evidence>
<feature type="transmembrane region" description="Helical" evidence="2">
    <location>
        <begin position="193"/>
        <end position="213"/>
    </location>
</feature>
<feature type="transmembrane region" description="Helical" evidence="2">
    <location>
        <begin position="37"/>
        <end position="55"/>
    </location>
</feature>
<protein>
    <submittedName>
        <fullName evidence="3 4">Uncharacterized protein</fullName>
    </submittedName>
</protein>
<feature type="compositionally biased region" description="Low complexity" evidence="1">
    <location>
        <begin position="325"/>
        <end position="346"/>
    </location>
</feature>
<reference evidence="3 5" key="2">
    <citation type="journal article" date="2013" name="Nature">
        <title>Insights into bilaterian evolution from three spiralian genomes.</title>
        <authorList>
            <person name="Simakov O."/>
            <person name="Marletaz F."/>
            <person name="Cho S.J."/>
            <person name="Edsinger-Gonzales E."/>
            <person name="Havlak P."/>
            <person name="Hellsten U."/>
            <person name="Kuo D.H."/>
            <person name="Larsson T."/>
            <person name="Lv J."/>
            <person name="Arendt D."/>
            <person name="Savage R."/>
            <person name="Osoegawa K."/>
            <person name="de Jong P."/>
            <person name="Grimwood J."/>
            <person name="Chapman J.A."/>
            <person name="Shapiro H."/>
            <person name="Aerts A."/>
            <person name="Otillar R.P."/>
            <person name="Terry A.Y."/>
            <person name="Boore J.L."/>
            <person name="Grigoriev I.V."/>
            <person name="Lindberg D.R."/>
            <person name="Seaver E.C."/>
            <person name="Weisblat D.A."/>
            <person name="Putnam N.H."/>
            <person name="Rokhsar D.S."/>
        </authorList>
    </citation>
    <scope>NUCLEOTIDE SEQUENCE</scope>
</reference>
<evidence type="ECO:0000256" key="1">
    <source>
        <dbReference type="SAM" id="MobiDB-lite"/>
    </source>
</evidence>
<dbReference type="RefSeq" id="XP_009017469.1">
    <property type="nucleotide sequence ID" value="XM_009019221.1"/>
</dbReference>
<dbReference type="STRING" id="6412.T1F5H9"/>
<dbReference type="EMBL" id="KB096502">
    <property type="protein sequence ID" value="ESO04200.1"/>
    <property type="molecule type" value="Genomic_DNA"/>
</dbReference>
<dbReference type="PANTHER" id="PTHR36193">
    <property type="entry name" value="PHISTB DOMAIN-CONTAINING RESA-LIKE PROTEIN 1"/>
    <property type="match status" value="1"/>
</dbReference>
<proteinExistence type="predicted"/>
<dbReference type="EMBL" id="AMQM01004271">
    <property type="status" value="NOT_ANNOTATED_CDS"/>
    <property type="molecule type" value="Genomic_DNA"/>
</dbReference>
<reference evidence="4" key="3">
    <citation type="submission" date="2015-06" db="UniProtKB">
        <authorList>
            <consortium name="EnsemblMetazoa"/>
        </authorList>
    </citation>
    <scope>IDENTIFICATION</scope>
</reference>
<evidence type="ECO:0000313" key="5">
    <source>
        <dbReference type="Proteomes" id="UP000015101"/>
    </source>
</evidence>
<feature type="compositionally biased region" description="Low complexity" evidence="1">
    <location>
        <begin position="393"/>
        <end position="417"/>
    </location>
</feature>
<feature type="region of interest" description="Disordered" evidence="1">
    <location>
        <begin position="325"/>
        <end position="480"/>
    </location>
</feature>
<feature type="region of interest" description="Disordered" evidence="1">
    <location>
        <begin position="258"/>
        <end position="308"/>
    </location>
</feature>
<feature type="compositionally biased region" description="Polar residues" evidence="1">
    <location>
        <begin position="272"/>
        <end position="281"/>
    </location>
</feature>
<keyword evidence="2" id="KW-1133">Transmembrane helix</keyword>
<feature type="transmembrane region" description="Helical" evidence="2">
    <location>
        <begin position="7"/>
        <end position="25"/>
    </location>
</feature>
<feature type="compositionally biased region" description="Low complexity" evidence="1">
    <location>
        <begin position="445"/>
        <end position="480"/>
    </location>
</feature>
<sequence length="543" mass="63864">MFLFLPVNAFSLGVHVGISLFMWSQEDTRTKLFWVQYTSWQRFFVVVALFMLFYVSDWAFALFLYLFFPLVFLAFMSGLFVHAFVENSEENHLVICFSTFISLLSESTAPFDFVRRWYRGCLGYQYFETACRFVNCSGEWMKLRSYSIYTIVTGTLLICLLGPYHLRQIGRVDLILFMFIAARIFADKSMPYCFGRIIAIVSLYLGFVCARHFEKVLSKVSGKMIRRTSLVTIEEPPADRQVEPGAVINYNRYLVDPENEASSSNRNSTSSDIPASSNSNRLRTESDESEINAPVLPHSLNRRRSSPSRHLQYLQMLHEQQQLVIQQHAQQQQPQQNDQQQQQQQQQHHDEQQQQHNEQQQRQLDEQQQQYHSSTEQLHSATTGRRQSLTSEQQQHPTNEQQQQQRQQQQQQQQQQRFQHHRHITQRSLNDRRVSMPNLDGKRPNIYYNDNNRNNNNDNNNNPNSNKYNANNNLNNNNNINYNNNKNNDYVNKNSNNNKLATGYRNFAVLGPVDWNGLPPYLRDLNLSYLQFRSQLKTYLFAR</sequence>
<dbReference type="PANTHER" id="PTHR36193:SF24">
    <property type="entry name" value="LIPASE MATURATION FACTOR"/>
    <property type="match status" value="1"/>
</dbReference>
<dbReference type="InParanoid" id="T1F5H9"/>